<dbReference type="PRINTS" id="PR00413">
    <property type="entry name" value="HADHALOGNASE"/>
</dbReference>
<organism evidence="1 2">
    <name type="scientific">Rhizobium mongolense USDA 1844</name>
    <dbReference type="NCBI Taxonomy" id="1079460"/>
    <lineage>
        <taxon>Bacteria</taxon>
        <taxon>Pseudomonadati</taxon>
        <taxon>Pseudomonadota</taxon>
        <taxon>Alphaproteobacteria</taxon>
        <taxon>Hyphomicrobiales</taxon>
        <taxon>Rhizobiaceae</taxon>
        <taxon>Rhizobium/Agrobacterium group</taxon>
        <taxon>Rhizobium</taxon>
    </lineage>
</organism>
<dbReference type="Gene3D" id="3.40.50.1000">
    <property type="entry name" value="HAD superfamily/HAD-like"/>
    <property type="match status" value="1"/>
</dbReference>
<dbReference type="SFLD" id="SFLDG01129">
    <property type="entry name" value="C1.5:_HAD__Beta-PGM__Phosphata"/>
    <property type="match status" value="1"/>
</dbReference>
<dbReference type="PANTHER" id="PTHR43481">
    <property type="entry name" value="FRUCTOSE-1-PHOSPHATE PHOSPHATASE"/>
    <property type="match status" value="1"/>
</dbReference>
<dbReference type="SFLD" id="SFLDS00003">
    <property type="entry name" value="Haloacid_Dehalogenase"/>
    <property type="match status" value="1"/>
</dbReference>
<dbReference type="InterPro" id="IPR006439">
    <property type="entry name" value="HAD-SF_hydro_IA"/>
</dbReference>
<dbReference type="InterPro" id="IPR036412">
    <property type="entry name" value="HAD-like_sf"/>
</dbReference>
<dbReference type="SUPFAM" id="SSF56784">
    <property type="entry name" value="HAD-like"/>
    <property type="match status" value="1"/>
</dbReference>
<sequence length="213" mass="22716">MTTLPDLSQYQFSAIVFDCDGTLVDSAALHYEAFRSGLLDQGLDMNRTWYMERTGLSRHALIAAHAEEFGSQIDVPAVVARSEDWFAENVHRMTEVAEIAGLARKYAGKVPIAVASGGQRVHVEGSLTATGLIGLFDAIVTLEDVGVGKPDPAVFLKAAELLGVPPRECLAFDDTDEGVEAATRAGMTTIDVRQLADWSSAAPTGGATMRSSD</sequence>
<evidence type="ECO:0000313" key="1">
    <source>
        <dbReference type="EMBL" id="TVZ64853.1"/>
    </source>
</evidence>
<proteinExistence type="predicted"/>
<accession>A0A559SR64</accession>
<dbReference type="InterPro" id="IPR023214">
    <property type="entry name" value="HAD_sf"/>
</dbReference>
<dbReference type="PANTHER" id="PTHR43481:SF4">
    <property type="entry name" value="GLYCEROL-1-PHOSPHATE PHOSPHOHYDROLASE 1-RELATED"/>
    <property type="match status" value="1"/>
</dbReference>
<dbReference type="NCBIfam" id="TIGR01509">
    <property type="entry name" value="HAD-SF-IA-v3"/>
    <property type="match status" value="1"/>
</dbReference>
<dbReference type="EMBL" id="VISO01000003">
    <property type="protein sequence ID" value="TVZ64853.1"/>
    <property type="molecule type" value="Genomic_DNA"/>
</dbReference>
<name>A0A559SR64_9HYPH</name>
<dbReference type="GO" id="GO:0050308">
    <property type="term" value="F:sugar-phosphatase activity"/>
    <property type="evidence" value="ECO:0007669"/>
    <property type="project" value="TreeGrafter"/>
</dbReference>
<dbReference type="RefSeq" id="WP_022716394.1">
    <property type="nucleotide sequence ID" value="NZ_ATTQ01000010.1"/>
</dbReference>
<dbReference type="Proteomes" id="UP000319824">
    <property type="component" value="Unassembled WGS sequence"/>
</dbReference>
<evidence type="ECO:0000313" key="2">
    <source>
        <dbReference type="Proteomes" id="UP000319824"/>
    </source>
</evidence>
<dbReference type="Pfam" id="PF00702">
    <property type="entry name" value="Hydrolase"/>
    <property type="match status" value="1"/>
</dbReference>
<comment type="caution">
    <text evidence="1">The sequence shown here is derived from an EMBL/GenBank/DDBJ whole genome shotgun (WGS) entry which is preliminary data.</text>
</comment>
<reference evidence="1 2" key="1">
    <citation type="submission" date="2019-06" db="EMBL/GenBank/DDBJ databases">
        <title>Pac Bio to generate improved reference genome sequences for organisms with transposon mutant libraries (support for FEBA project).</title>
        <authorList>
            <person name="Blow M."/>
        </authorList>
    </citation>
    <scope>NUCLEOTIDE SEQUENCE [LARGE SCALE GENOMIC DNA]</scope>
    <source>
        <strain evidence="1 2">USDA 1844</strain>
    </source>
</reference>
<gene>
    <name evidence="1" type="ORF">BCL32_5124</name>
</gene>
<dbReference type="AlphaFoldDB" id="A0A559SR64"/>
<dbReference type="InterPro" id="IPR023198">
    <property type="entry name" value="PGP-like_dom2"/>
</dbReference>
<protein>
    <submittedName>
        <fullName evidence="1">HAD superfamily hydrolase (TIGR01509 family)</fullName>
    </submittedName>
</protein>
<keyword evidence="1" id="KW-0378">Hydrolase</keyword>
<dbReference type="InterPro" id="IPR051806">
    <property type="entry name" value="HAD-like_SPP"/>
</dbReference>
<dbReference type="Gene3D" id="1.10.150.240">
    <property type="entry name" value="Putative phosphatase, domain 2"/>
    <property type="match status" value="1"/>
</dbReference>